<feature type="transmembrane region" description="Helical" evidence="8">
    <location>
        <begin position="304"/>
        <end position="323"/>
    </location>
</feature>
<dbReference type="InterPro" id="IPR037294">
    <property type="entry name" value="ABC_BtuC-like"/>
</dbReference>
<evidence type="ECO:0000313" key="10">
    <source>
        <dbReference type="Proteomes" id="UP000672011"/>
    </source>
</evidence>
<comment type="similarity">
    <text evidence="2">Belongs to the binding-protein-dependent transport system permease family. FecCD subfamily.</text>
</comment>
<organism evidence="9 10">
    <name type="scientific">Faecalibacter bovis</name>
    <dbReference type="NCBI Taxonomy" id="2898187"/>
    <lineage>
        <taxon>Bacteria</taxon>
        <taxon>Pseudomonadati</taxon>
        <taxon>Bacteroidota</taxon>
        <taxon>Flavobacteriia</taxon>
        <taxon>Flavobacteriales</taxon>
        <taxon>Weeksellaceae</taxon>
        <taxon>Faecalibacter</taxon>
    </lineage>
</organism>
<dbReference type="Pfam" id="PF01032">
    <property type="entry name" value="FecCD"/>
    <property type="match status" value="1"/>
</dbReference>
<evidence type="ECO:0000256" key="8">
    <source>
        <dbReference type="SAM" id="Phobius"/>
    </source>
</evidence>
<dbReference type="PANTHER" id="PTHR30472">
    <property type="entry name" value="FERRIC ENTEROBACTIN TRANSPORT SYSTEM PERMEASE PROTEIN"/>
    <property type="match status" value="1"/>
</dbReference>
<keyword evidence="7 8" id="KW-0472">Membrane</keyword>
<dbReference type="InterPro" id="IPR000522">
    <property type="entry name" value="ABC_transptr_permease_BtuC"/>
</dbReference>
<name>A0ABX7XA96_9FLAO</name>
<keyword evidence="6 8" id="KW-1133">Transmembrane helix</keyword>
<feature type="transmembrane region" description="Helical" evidence="8">
    <location>
        <begin position="7"/>
        <end position="31"/>
    </location>
</feature>
<feature type="transmembrane region" description="Helical" evidence="8">
    <location>
        <begin position="83"/>
        <end position="103"/>
    </location>
</feature>
<evidence type="ECO:0000256" key="2">
    <source>
        <dbReference type="ARBA" id="ARBA00007935"/>
    </source>
</evidence>
<evidence type="ECO:0000256" key="3">
    <source>
        <dbReference type="ARBA" id="ARBA00022448"/>
    </source>
</evidence>
<dbReference type="Proteomes" id="UP000672011">
    <property type="component" value="Chromosome"/>
</dbReference>
<dbReference type="Gene3D" id="1.10.3470.10">
    <property type="entry name" value="ABC transporter involved in vitamin B12 uptake, BtuC"/>
    <property type="match status" value="1"/>
</dbReference>
<evidence type="ECO:0000256" key="7">
    <source>
        <dbReference type="ARBA" id="ARBA00023136"/>
    </source>
</evidence>
<feature type="transmembrane region" description="Helical" evidence="8">
    <location>
        <begin position="51"/>
        <end position="71"/>
    </location>
</feature>
<proteinExistence type="inferred from homology"/>
<gene>
    <name evidence="9" type="ORF">J9309_08390</name>
</gene>
<sequence>MKEKRLFYLIFCLTIFLFFFSLTIGKVAIPFADIFDSTDEVTRNLVLNYRLPKSITTVLVGLSLPVAGFLLQELFKNPLAEPSVLGITSMSSLGVAIVVFLFALIGLDVWLNNPWILIFASFIGSLFALFLILLLANKVTSSASLVILGFMLSGITVAIIGLLQYFSTSEKIKTFLMWGFGSLSGLSWDQILVFALFVGIGLILSLFTLRGISALLLGEKYAQSVGINIKKIRLLILFSSAILTASATAFTGPIAFIGLAVPHICRSILKTGDMRMLFRWIVLSGVFVMLLFSIITDMFPFGTLPINIITSLFGAPIVISILLNHKYEVR</sequence>
<dbReference type="PANTHER" id="PTHR30472:SF41">
    <property type="entry name" value="TRANSPORT SYSTEM PERMEASE PROTEIN"/>
    <property type="match status" value="1"/>
</dbReference>
<keyword evidence="10" id="KW-1185">Reference proteome</keyword>
<reference evidence="9 10" key="1">
    <citation type="journal article" date="2021" name="Int. J. Syst. Evol. Microbiol.">
        <title>Faecalibacter bovis sp. nov., isolated from cow faeces.</title>
        <authorList>
            <person name="Li F."/>
            <person name="Zhao W."/>
            <person name="Hong Q."/>
            <person name="Shao Q."/>
            <person name="Song J."/>
            <person name="Yang S."/>
        </authorList>
    </citation>
    <scope>NUCLEOTIDE SEQUENCE [LARGE SCALE GENOMIC DNA]</scope>
    <source>
        <strain evidence="9 10">ZY171143</strain>
    </source>
</reference>
<feature type="transmembrane region" description="Helical" evidence="8">
    <location>
        <begin position="143"/>
        <end position="166"/>
    </location>
</feature>
<feature type="transmembrane region" description="Helical" evidence="8">
    <location>
        <begin position="234"/>
        <end position="257"/>
    </location>
</feature>
<keyword evidence="4" id="KW-1003">Cell membrane</keyword>
<keyword evidence="3" id="KW-0813">Transport</keyword>
<evidence type="ECO:0000256" key="4">
    <source>
        <dbReference type="ARBA" id="ARBA00022475"/>
    </source>
</evidence>
<accession>A0ABX7XA96</accession>
<comment type="subcellular location">
    <subcellularLocation>
        <location evidence="1">Cell membrane</location>
        <topology evidence="1">Multi-pass membrane protein</topology>
    </subcellularLocation>
</comment>
<evidence type="ECO:0000256" key="6">
    <source>
        <dbReference type="ARBA" id="ARBA00022989"/>
    </source>
</evidence>
<protein>
    <submittedName>
        <fullName evidence="9">Iron ABC transporter permease</fullName>
    </submittedName>
</protein>
<feature type="transmembrane region" description="Helical" evidence="8">
    <location>
        <begin position="277"/>
        <end position="295"/>
    </location>
</feature>
<evidence type="ECO:0000256" key="5">
    <source>
        <dbReference type="ARBA" id="ARBA00022692"/>
    </source>
</evidence>
<feature type="transmembrane region" description="Helical" evidence="8">
    <location>
        <begin position="191"/>
        <end position="213"/>
    </location>
</feature>
<dbReference type="SUPFAM" id="SSF81345">
    <property type="entry name" value="ABC transporter involved in vitamin B12 uptake, BtuC"/>
    <property type="match status" value="1"/>
</dbReference>
<reference evidence="10" key="2">
    <citation type="submission" date="2021-04" db="EMBL/GenBank/DDBJ databases">
        <title>Taxonomy of Flavobacteriaceae bacterium ZY171143.</title>
        <authorList>
            <person name="Li F."/>
        </authorList>
    </citation>
    <scope>NUCLEOTIDE SEQUENCE [LARGE SCALE GENOMIC DNA]</scope>
    <source>
        <strain evidence="10">ZY171143</strain>
    </source>
</reference>
<evidence type="ECO:0000313" key="9">
    <source>
        <dbReference type="EMBL" id="QTV04816.1"/>
    </source>
</evidence>
<dbReference type="CDD" id="cd06550">
    <property type="entry name" value="TM_ABC_iron-siderophores_like"/>
    <property type="match status" value="1"/>
</dbReference>
<keyword evidence="5 8" id="KW-0812">Transmembrane</keyword>
<dbReference type="EMBL" id="CP072842">
    <property type="protein sequence ID" value="QTV04816.1"/>
    <property type="molecule type" value="Genomic_DNA"/>
</dbReference>
<evidence type="ECO:0000256" key="1">
    <source>
        <dbReference type="ARBA" id="ARBA00004651"/>
    </source>
</evidence>
<feature type="transmembrane region" description="Helical" evidence="8">
    <location>
        <begin position="115"/>
        <end position="136"/>
    </location>
</feature>